<dbReference type="PRINTS" id="PR01415">
    <property type="entry name" value="ANKYRIN"/>
</dbReference>
<feature type="region of interest" description="Disordered" evidence="4">
    <location>
        <begin position="286"/>
        <end position="593"/>
    </location>
</feature>
<feature type="repeat" description="ANK" evidence="3">
    <location>
        <begin position="206"/>
        <end position="238"/>
    </location>
</feature>
<proteinExistence type="predicted"/>
<evidence type="ECO:0008006" key="7">
    <source>
        <dbReference type="Google" id="ProtNLM"/>
    </source>
</evidence>
<dbReference type="AlphaFoldDB" id="A0A8H6Y4T5"/>
<dbReference type="Pfam" id="PF12796">
    <property type="entry name" value="Ank_2"/>
    <property type="match status" value="1"/>
</dbReference>
<reference evidence="5" key="1">
    <citation type="submission" date="2020-05" db="EMBL/GenBank/DDBJ databases">
        <title>Mycena genomes resolve the evolution of fungal bioluminescence.</title>
        <authorList>
            <person name="Tsai I.J."/>
        </authorList>
    </citation>
    <scope>NUCLEOTIDE SEQUENCE</scope>
    <source>
        <strain evidence="5">CCC161011</strain>
    </source>
</reference>
<gene>
    <name evidence="5" type="ORF">MVEN_01232500</name>
</gene>
<feature type="compositionally biased region" description="Polar residues" evidence="4">
    <location>
        <begin position="529"/>
        <end position="539"/>
    </location>
</feature>
<dbReference type="PROSITE" id="PS50297">
    <property type="entry name" value="ANK_REP_REGION"/>
    <property type="match status" value="2"/>
</dbReference>
<feature type="repeat" description="ANK" evidence="3">
    <location>
        <begin position="173"/>
        <end position="205"/>
    </location>
</feature>
<feature type="compositionally biased region" description="Polar residues" evidence="4">
    <location>
        <begin position="358"/>
        <end position="376"/>
    </location>
</feature>
<feature type="compositionally biased region" description="Low complexity" evidence="4">
    <location>
        <begin position="313"/>
        <end position="331"/>
    </location>
</feature>
<feature type="compositionally biased region" description="Basic and acidic residues" evidence="4">
    <location>
        <begin position="395"/>
        <end position="408"/>
    </location>
</feature>
<dbReference type="PANTHER" id="PTHR24171">
    <property type="entry name" value="ANKYRIN REPEAT DOMAIN-CONTAINING PROTEIN 39-RELATED"/>
    <property type="match status" value="1"/>
</dbReference>
<keyword evidence="6" id="KW-1185">Reference proteome</keyword>
<dbReference type="SMART" id="SM00248">
    <property type="entry name" value="ANK"/>
    <property type="match status" value="3"/>
</dbReference>
<organism evidence="5 6">
    <name type="scientific">Mycena venus</name>
    <dbReference type="NCBI Taxonomy" id="2733690"/>
    <lineage>
        <taxon>Eukaryota</taxon>
        <taxon>Fungi</taxon>
        <taxon>Dikarya</taxon>
        <taxon>Basidiomycota</taxon>
        <taxon>Agaricomycotina</taxon>
        <taxon>Agaricomycetes</taxon>
        <taxon>Agaricomycetidae</taxon>
        <taxon>Agaricales</taxon>
        <taxon>Marasmiineae</taxon>
        <taxon>Mycenaceae</taxon>
        <taxon>Mycena</taxon>
    </lineage>
</organism>
<dbReference type="PROSITE" id="PS50088">
    <property type="entry name" value="ANK_REPEAT"/>
    <property type="match status" value="2"/>
</dbReference>
<dbReference type="InterPro" id="IPR036770">
    <property type="entry name" value="Ankyrin_rpt-contain_sf"/>
</dbReference>
<accession>A0A8H6Y4T5</accession>
<dbReference type="Proteomes" id="UP000620124">
    <property type="component" value="Unassembled WGS sequence"/>
</dbReference>
<protein>
    <recommendedName>
        <fullName evidence="7">Ankyrin</fullName>
    </recommendedName>
</protein>
<dbReference type="OrthoDB" id="341259at2759"/>
<dbReference type="SUPFAM" id="SSF48403">
    <property type="entry name" value="Ankyrin repeat"/>
    <property type="match status" value="1"/>
</dbReference>
<evidence type="ECO:0000256" key="2">
    <source>
        <dbReference type="ARBA" id="ARBA00023043"/>
    </source>
</evidence>
<evidence type="ECO:0000256" key="3">
    <source>
        <dbReference type="PROSITE-ProRule" id="PRU00023"/>
    </source>
</evidence>
<keyword evidence="1" id="KW-0677">Repeat</keyword>
<feature type="compositionally biased region" description="Low complexity" evidence="4">
    <location>
        <begin position="502"/>
        <end position="517"/>
    </location>
</feature>
<dbReference type="EMBL" id="JACAZI010000009">
    <property type="protein sequence ID" value="KAF7352667.1"/>
    <property type="molecule type" value="Genomic_DNA"/>
</dbReference>
<evidence type="ECO:0000256" key="1">
    <source>
        <dbReference type="ARBA" id="ARBA00022737"/>
    </source>
</evidence>
<feature type="compositionally biased region" description="Polar residues" evidence="4">
    <location>
        <begin position="410"/>
        <end position="435"/>
    </location>
</feature>
<keyword evidence="2 3" id="KW-0040">ANK repeat</keyword>
<evidence type="ECO:0000256" key="4">
    <source>
        <dbReference type="SAM" id="MobiDB-lite"/>
    </source>
</evidence>
<dbReference type="InterPro" id="IPR002110">
    <property type="entry name" value="Ankyrin_rpt"/>
</dbReference>
<dbReference type="Gene3D" id="1.25.40.20">
    <property type="entry name" value="Ankyrin repeat-containing domain"/>
    <property type="match status" value="3"/>
</dbReference>
<evidence type="ECO:0000313" key="5">
    <source>
        <dbReference type="EMBL" id="KAF7352667.1"/>
    </source>
</evidence>
<sequence>MGVAERQTDRDTTLGIKLSLFLIVRSGAARSRPTVVLASYHHPMAEKDATARLRRAVKENNLFIVKRLIQRTDMRNPDPAPRRYTSLAWSAVLGHEETFEFLMTAGHDDAELSKARPPLDSENNTILMLLADHTPGALPSSRPNNGDVMGAVLRMARLYYERYPDILDWSNVHGKTALHIAALKGHEDLVRMLSDFGADLDLSDNKGNTPLHYASSWGHISIVQLLIERGCQHAAKNNEGFTPLDYAYSFSTKDTLQDTVRLQYENNKKSRRGVFQQAAARANEWGGFSHADLPPPVPSKARDFKQSPNRIRSGSGTSGTTTTSDSGEVGSNGLAPAHRSQSSSSSPSTAPHPFLSPHGQSSSNGAFQASSPSMTRGPSPFNPPSSSAISPVANRMRERDADAREKYLNRNRSGSQGTSVSDNKSQNGSFYSSAGPSVDGDDISSLSRLGASGSVTPRRLRPSASAAQLRTTPEALNIITTMPSSENRTRSGTNPTAPRPTLPLSRSSSISTSPRTLASTDRSIFEESGNFTGPPSQYAQFPEPPLLAPDDSSTPTAARRIAFHLLSKPLPSTGADPPSHRRGMSATSVRSPT</sequence>
<feature type="compositionally biased region" description="Polar residues" evidence="4">
    <location>
        <begin position="478"/>
        <end position="496"/>
    </location>
</feature>
<comment type="caution">
    <text evidence="5">The sequence shown here is derived from an EMBL/GenBank/DDBJ whole genome shotgun (WGS) entry which is preliminary data.</text>
</comment>
<name>A0A8H6Y4T5_9AGAR</name>
<evidence type="ECO:0000313" key="6">
    <source>
        <dbReference type="Proteomes" id="UP000620124"/>
    </source>
</evidence>